<protein>
    <recommendedName>
        <fullName evidence="2">receptor protein-tyrosine kinase</fullName>
        <ecNumber evidence="2">2.7.10.1</ecNumber>
    </recommendedName>
</protein>
<evidence type="ECO:0000256" key="14">
    <source>
        <dbReference type="ARBA" id="ARBA00023170"/>
    </source>
</evidence>
<keyword evidence="8" id="KW-0418">Kinase</keyword>
<keyword evidence="3" id="KW-1003">Cell membrane</keyword>
<evidence type="ECO:0000256" key="7">
    <source>
        <dbReference type="ARBA" id="ARBA00022741"/>
    </source>
</evidence>
<dbReference type="Proteomes" id="UP000001542">
    <property type="component" value="Unassembled WGS sequence"/>
</dbReference>
<keyword evidence="11" id="KW-0472">Membrane</keyword>
<keyword evidence="14" id="KW-0675">Receptor</keyword>
<evidence type="ECO:0000256" key="15">
    <source>
        <dbReference type="ARBA" id="ARBA00023180"/>
    </source>
</evidence>
<dbReference type="EMBL" id="DS113355">
    <property type="protein sequence ID" value="EAY09544.1"/>
    <property type="molecule type" value="Genomic_DNA"/>
</dbReference>
<evidence type="ECO:0000256" key="9">
    <source>
        <dbReference type="ARBA" id="ARBA00022840"/>
    </source>
</evidence>
<evidence type="ECO:0000256" key="13">
    <source>
        <dbReference type="ARBA" id="ARBA00023157"/>
    </source>
</evidence>
<evidence type="ECO:0000256" key="1">
    <source>
        <dbReference type="ARBA" id="ARBA00004251"/>
    </source>
</evidence>
<comment type="subcellular location">
    <subcellularLocation>
        <location evidence="1">Cell membrane</location>
        <topology evidence="1">Single-pass type I membrane protein</topology>
    </subcellularLocation>
</comment>
<keyword evidence="19" id="KW-1185">Reference proteome</keyword>
<feature type="region of interest" description="Disordered" evidence="16">
    <location>
        <begin position="99"/>
        <end position="136"/>
    </location>
</feature>
<dbReference type="GO" id="GO:0005524">
    <property type="term" value="F:ATP binding"/>
    <property type="evidence" value="ECO:0007669"/>
    <property type="project" value="UniProtKB-KW"/>
</dbReference>
<dbReference type="VEuPathDB" id="TrichDB:TVAG_276170"/>
<evidence type="ECO:0000256" key="10">
    <source>
        <dbReference type="ARBA" id="ARBA00022989"/>
    </source>
</evidence>
<dbReference type="KEGG" id="tva:4767467"/>
<dbReference type="EC" id="2.7.10.1" evidence="2"/>
<keyword evidence="13" id="KW-1015">Disulfide bond</keyword>
<dbReference type="InterPro" id="IPR055163">
    <property type="entry name" value="ALK/LTK-like_GRD"/>
</dbReference>
<keyword evidence="12" id="KW-0829">Tyrosine-protein kinase</keyword>
<keyword evidence="15" id="KW-0325">Glycoprotein</keyword>
<evidence type="ECO:0000256" key="5">
    <source>
        <dbReference type="ARBA" id="ARBA00022692"/>
    </source>
</evidence>
<gene>
    <name evidence="18" type="ORF">TVAG_276170</name>
</gene>
<evidence type="ECO:0000313" key="19">
    <source>
        <dbReference type="Proteomes" id="UP000001542"/>
    </source>
</evidence>
<dbReference type="InParanoid" id="A2ECP8"/>
<evidence type="ECO:0000256" key="16">
    <source>
        <dbReference type="SAM" id="MobiDB-lite"/>
    </source>
</evidence>
<keyword evidence="6" id="KW-0732">Signal</keyword>
<evidence type="ECO:0000256" key="2">
    <source>
        <dbReference type="ARBA" id="ARBA00011902"/>
    </source>
</evidence>
<accession>A2ECP8</accession>
<dbReference type="VEuPathDB" id="TrichDB:TVAGG3_0379620"/>
<name>A2ECP8_TRIV3</name>
<evidence type="ECO:0000256" key="8">
    <source>
        <dbReference type="ARBA" id="ARBA00022777"/>
    </source>
</evidence>
<evidence type="ECO:0000256" key="3">
    <source>
        <dbReference type="ARBA" id="ARBA00022475"/>
    </source>
</evidence>
<evidence type="ECO:0000259" key="17">
    <source>
        <dbReference type="Pfam" id="PF12810"/>
    </source>
</evidence>
<evidence type="ECO:0000256" key="6">
    <source>
        <dbReference type="ARBA" id="ARBA00022729"/>
    </source>
</evidence>
<sequence>MNSWILGSAVNASLNIVSNSTSVLFQYPCNSTSNCTWYETSLPGGYYKVEVWGAQGGESYCMGRFKQAQGKGGYSVGVLFLTEETKVYVYIGGQGESGMKPSTRDAKGGFNGGGDSQKDDDNDDQGGAGGGATDIRINGNQLENRVIVAGDGGENGWDSGYYGYWATSYGGGIEGGRPRQYQHYGTAASQTDGYSLGFGEKGQFFGGASSGGGGGGYYGANTIWVQYGGGSGGGGSGYIGKVISFSGIEKKTIPGNETIPTPTGDPPTSYGWSDNGAARITVIGYFLTLTDKIEDCYSIYDTIHLHFRVNTLGSGEECTVTRVLDGQTKVITHTDEGTPFTIVDDITPSKKLGNYTIEYTVTSKSGDVTTKSIPIAINYKPRMTVNVEFKMQYAKLLMNLPKL</sequence>
<organism evidence="18 19">
    <name type="scientific">Trichomonas vaginalis (strain ATCC PRA-98 / G3)</name>
    <dbReference type="NCBI Taxonomy" id="412133"/>
    <lineage>
        <taxon>Eukaryota</taxon>
        <taxon>Metamonada</taxon>
        <taxon>Parabasalia</taxon>
        <taxon>Trichomonadida</taxon>
        <taxon>Trichomonadidae</taxon>
        <taxon>Trichomonas</taxon>
    </lineage>
</organism>
<dbReference type="GO" id="GO:0004714">
    <property type="term" value="F:transmembrane receptor protein tyrosine kinase activity"/>
    <property type="evidence" value="ECO:0007669"/>
    <property type="project" value="UniProtKB-EC"/>
</dbReference>
<reference evidence="18" key="1">
    <citation type="submission" date="2006-10" db="EMBL/GenBank/DDBJ databases">
        <authorList>
            <person name="Amadeo P."/>
            <person name="Zhao Q."/>
            <person name="Wortman J."/>
            <person name="Fraser-Liggett C."/>
            <person name="Carlton J."/>
        </authorList>
    </citation>
    <scope>NUCLEOTIDE SEQUENCE</scope>
    <source>
        <strain evidence="18">G3</strain>
    </source>
</reference>
<keyword evidence="5" id="KW-0812">Transmembrane</keyword>
<dbReference type="RefSeq" id="XP_001321767.1">
    <property type="nucleotide sequence ID" value="XM_001321732.1"/>
</dbReference>
<keyword evidence="7" id="KW-0547">Nucleotide-binding</keyword>
<dbReference type="AlphaFoldDB" id="A2ECP8"/>
<evidence type="ECO:0000313" key="18">
    <source>
        <dbReference type="EMBL" id="EAY09544.1"/>
    </source>
</evidence>
<keyword evidence="10" id="KW-1133">Transmembrane helix</keyword>
<keyword evidence="4" id="KW-0808">Transferase</keyword>
<feature type="domain" description="ALK/LTK-like glycine-rich" evidence="17">
    <location>
        <begin position="38"/>
        <end position="283"/>
    </location>
</feature>
<evidence type="ECO:0000256" key="11">
    <source>
        <dbReference type="ARBA" id="ARBA00023136"/>
    </source>
</evidence>
<keyword evidence="9" id="KW-0067">ATP-binding</keyword>
<proteinExistence type="predicted"/>
<dbReference type="GO" id="GO:0005886">
    <property type="term" value="C:plasma membrane"/>
    <property type="evidence" value="ECO:0007669"/>
    <property type="project" value="UniProtKB-SubCell"/>
</dbReference>
<reference evidence="18" key="2">
    <citation type="journal article" date="2007" name="Science">
        <title>Draft genome sequence of the sexually transmitted pathogen Trichomonas vaginalis.</title>
        <authorList>
            <person name="Carlton J.M."/>
            <person name="Hirt R.P."/>
            <person name="Silva J.C."/>
            <person name="Delcher A.L."/>
            <person name="Schatz M."/>
            <person name="Zhao Q."/>
            <person name="Wortman J.R."/>
            <person name="Bidwell S.L."/>
            <person name="Alsmark U.C.M."/>
            <person name="Besteiro S."/>
            <person name="Sicheritz-Ponten T."/>
            <person name="Noel C.J."/>
            <person name="Dacks J.B."/>
            <person name="Foster P.G."/>
            <person name="Simillion C."/>
            <person name="Van de Peer Y."/>
            <person name="Miranda-Saavedra D."/>
            <person name="Barton G.J."/>
            <person name="Westrop G.D."/>
            <person name="Mueller S."/>
            <person name="Dessi D."/>
            <person name="Fiori P.L."/>
            <person name="Ren Q."/>
            <person name="Paulsen I."/>
            <person name="Zhang H."/>
            <person name="Bastida-Corcuera F.D."/>
            <person name="Simoes-Barbosa A."/>
            <person name="Brown M.T."/>
            <person name="Hayes R.D."/>
            <person name="Mukherjee M."/>
            <person name="Okumura C.Y."/>
            <person name="Schneider R."/>
            <person name="Smith A.J."/>
            <person name="Vanacova S."/>
            <person name="Villalvazo M."/>
            <person name="Haas B.J."/>
            <person name="Pertea M."/>
            <person name="Feldblyum T.V."/>
            <person name="Utterback T.R."/>
            <person name="Shu C.L."/>
            <person name="Osoegawa K."/>
            <person name="de Jong P.J."/>
            <person name="Hrdy I."/>
            <person name="Horvathova L."/>
            <person name="Zubacova Z."/>
            <person name="Dolezal P."/>
            <person name="Malik S.B."/>
            <person name="Logsdon J.M. Jr."/>
            <person name="Henze K."/>
            <person name="Gupta A."/>
            <person name="Wang C.C."/>
            <person name="Dunne R.L."/>
            <person name="Upcroft J.A."/>
            <person name="Upcroft P."/>
            <person name="White O."/>
            <person name="Salzberg S.L."/>
            <person name="Tang P."/>
            <person name="Chiu C.-H."/>
            <person name="Lee Y.-S."/>
            <person name="Embley T.M."/>
            <person name="Coombs G.H."/>
            <person name="Mottram J.C."/>
            <person name="Tachezy J."/>
            <person name="Fraser-Liggett C.M."/>
            <person name="Johnson P.J."/>
        </authorList>
    </citation>
    <scope>NUCLEOTIDE SEQUENCE [LARGE SCALE GENOMIC DNA]</scope>
    <source>
        <strain evidence="18">G3</strain>
    </source>
</reference>
<evidence type="ECO:0000256" key="12">
    <source>
        <dbReference type="ARBA" id="ARBA00023137"/>
    </source>
</evidence>
<dbReference type="OrthoDB" id="10684940at2759"/>
<dbReference type="Pfam" id="PF12810">
    <property type="entry name" value="ALK_LTK_GRD"/>
    <property type="match status" value="1"/>
</dbReference>
<evidence type="ECO:0000256" key="4">
    <source>
        <dbReference type="ARBA" id="ARBA00022679"/>
    </source>
</evidence>